<reference evidence="8" key="1">
    <citation type="submission" date="2011-08" db="EMBL/GenBank/DDBJ databases">
        <authorList>
            <person name="Rombauts S."/>
        </authorList>
    </citation>
    <scope>NUCLEOTIDE SEQUENCE</scope>
    <source>
        <strain evidence="8">London</strain>
    </source>
</reference>
<name>T1KFK4_TETUR</name>
<evidence type="ECO:0000313" key="8">
    <source>
        <dbReference type="Proteomes" id="UP000015104"/>
    </source>
</evidence>
<comment type="similarity">
    <text evidence="3">Belongs to the Integrator subunit 8 family.</text>
</comment>
<proteinExistence type="inferred from homology"/>
<dbReference type="PANTHER" id="PTHR13350:SF1">
    <property type="entry name" value="INTEGRATOR COMPLEX SUBUNIT 8"/>
    <property type="match status" value="1"/>
</dbReference>
<reference evidence="7" key="2">
    <citation type="submission" date="2015-06" db="UniProtKB">
        <authorList>
            <consortium name="EnsemblMetazoa"/>
        </authorList>
    </citation>
    <scope>IDENTIFICATION</scope>
</reference>
<dbReference type="GO" id="GO:0034472">
    <property type="term" value="P:snRNA 3'-end processing"/>
    <property type="evidence" value="ECO:0007669"/>
    <property type="project" value="InterPro"/>
</dbReference>
<sequence>MANFLWFEFVLHQSLLEKHLSEKDDPKPVDLIISFLNNASIDGSFNGSLGGSELLRLLAVKVGAFIEFDLGTLEEQLPITMQFTLFKELIKILEVASPPVTVLKAVHLLYFRWTLRSIIRLSYPTRGPRGLSIPPQMMQQLDPCYVPIEVLENMFKKLRELSPDAISYLENFLVENCNSICLPLIDCFPSSIEPNSTIKCDWTKVKSLDISNLYDIVHYELGKWYFFNENYVLADKHFRAINVSKLNDESFKNLSQYIESSKELCSDVSTRDSGSKSFEIYFDECLQNAKKGVSCDLSFVERTVDLQLISAKLNQFYARCDSNTEKQNIRRFAFYLTSRMNGLKELIPEISEPVKTLENGSDVHMASLTEGEEEGEIDGGDDEVEKDPELLLLEATVPEVIQDLIPKVNKPPLMINRAWDIPLAHASCLSNLPIPQYNKCHIALAKAAELRRAKMYIESRILYLSLLEDYQASLPNLADIITFELLETDLQHHVESNDIDERRNLELLAKCERTLRNEILLADLPLELVDLCCLFLLESSPQTLKDFVNSKHPLLRLSSLLSSLASTDSPSHHPMKAKELWDLICNVLPYDRNRIIAKRNIHLPLSSWDLDIFCQFIKKLKNSAHINLLTSCLIKILNLKRDISGIELTVLPQPTFQWPSSLPASSANIDLSSIFDTLKVLLKKGLSLKPNEINLLRCKAELAIIEGQYADAMSNYLTLMIITTEYFTVFGTYPEEEKIISRMIHCSTKLGCHTQAAVLHQMVKEPNYALIFKGLSEKSCNDSCDDLYDSFWDITILEYLVNLHTRRGEIDRKNKSLHLIGQSELNANNPEDILNEAANVRKGKFFRTMAKKYL</sequence>
<comment type="subcellular location">
    <subcellularLocation>
        <location evidence="2">Chromosome</location>
    </subcellularLocation>
    <subcellularLocation>
        <location evidence="1">Nucleus</location>
    </subcellularLocation>
</comment>
<evidence type="ECO:0000259" key="6">
    <source>
        <dbReference type="Pfam" id="PF25756"/>
    </source>
</evidence>
<evidence type="ECO:0000256" key="3">
    <source>
        <dbReference type="ARBA" id="ARBA00007147"/>
    </source>
</evidence>
<dbReference type="AlphaFoldDB" id="T1KFK4"/>
<gene>
    <name evidence="7" type="primary">107363385</name>
</gene>
<dbReference type="HOGENOM" id="CLU_012129_0_0_1"/>
<dbReference type="Proteomes" id="UP000015104">
    <property type="component" value="Unassembled WGS sequence"/>
</dbReference>
<evidence type="ECO:0000313" key="7">
    <source>
        <dbReference type="EnsemblMetazoa" id="tetur10g03450.1"/>
    </source>
</evidence>
<evidence type="ECO:0000256" key="5">
    <source>
        <dbReference type="ARBA" id="ARBA00023242"/>
    </source>
</evidence>
<dbReference type="Pfam" id="PF25756">
    <property type="entry name" value="TPR_INTS8"/>
    <property type="match status" value="1"/>
</dbReference>
<dbReference type="PANTHER" id="PTHR13350">
    <property type="entry name" value="INTEGRATOR COMPLEX SUBUNIT 8"/>
    <property type="match status" value="1"/>
</dbReference>
<dbReference type="eggNOG" id="ENOG502QQS8">
    <property type="taxonomic scope" value="Eukaryota"/>
</dbReference>
<dbReference type="OMA" id="FWDITIL"/>
<organism evidence="7 8">
    <name type="scientific">Tetranychus urticae</name>
    <name type="common">Two-spotted spider mite</name>
    <dbReference type="NCBI Taxonomy" id="32264"/>
    <lineage>
        <taxon>Eukaryota</taxon>
        <taxon>Metazoa</taxon>
        <taxon>Ecdysozoa</taxon>
        <taxon>Arthropoda</taxon>
        <taxon>Chelicerata</taxon>
        <taxon>Arachnida</taxon>
        <taxon>Acari</taxon>
        <taxon>Acariformes</taxon>
        <taxon>Trombidiformes</taxon>
        <taxon>Prostigmata</taxon>
        <taxon>Eleutherengona</taxon>
        <taxon>Raphignathae</taxon>
        <taxon>Tetranychoidea</taxon>
        <taxon>Tetranychidae</taxon>
        <taxon>Tetranychus</taxon>
    </lineage>
</organism>
<evidence type="ECO:0000256" key="1">
    <source>
        <dbReference type="ARBA" id="ARBA00004123"/>
    </source>
</evidence>
<dbReference type="OrthoDB" id="64340at2759"/>
<feature type="domain" description="INTS8 TPR repeats" evidence="6">
    <location>
        <begin position="386"/>
        <end position="853"/>
    </location>
</feature>
<keyword evidence="8" id="KW-1185">Reference proteome</keyword>
<evidence type="ECO:0000256" key="4">
    <source>
        <dbReference type="ARBA" id="ARBA00022454"/>
    </source>
</evidence>
<dbReference type="InterPro" id="IPR038751">
    <property type="entry name" value="INTS8"/>
</dbReference>
<dbReference type="GO" id="GO:0005694">
    <property type="term" value="C:chromosome"/>
    <property type="evidence" value="ECO:0007669"/>
    <property type="project" value="UniProtKB-SubCell"/>
</dbReference>
<evidence type="ECO:0000256" key="2">
    <source>
        <dbReference type="ARBA" id="ARBA00004286"/>
    </source>
</evidence>
<accession>T1KFK4</accession>
<dbReference type="EMBL" id="CAEY01000037">
    <property type="status" value="NOT_ANNOTATED_CDS"/>
    <property type="molecule type" value="Genomic_DNA"/>
</dbReference>
<dbReference type="GO" id="GO:0032039">
    <property type="term" value="C:integrator complex"/>
    <property type="evidence" value="ECO:0007669"/>
    <property type="project" value="TreeGrafter"/>
</dbReference>
<keyword evidence="5" id="KW-0539">Nucleus</keyword>
<dbReference type="STRING" id="32264.T1KFK4"/>
<dbReference type="EnsemblMetazoa" id="tetur10g03450.1">
    <property type="protein sequence ID" value="tetur10g03450.1"/>
    <property type="gene ID" value="tetur10g03450"/>
</dbReference>
<protein>
    <recommendedName>
        <fullName evidence="6">INTS8 TPR repeats domain-containing protein</fullName>
    </recommendedName>
</protein>
<dbReference type="KEGG" id="tut:107363385"/>
<keyword evidence="4" id="KW-0158">Chromosome</keyword>
<dbReference type="InterPro" id="IPR057980">
    <property type="entry name" value="TPR_INTS8"/>
</dbReference>